<feature type="non-terminal residue" evidence="2">
    <location>
        <position position="56"/>
    </location>
</feature>
<organism evidence="2 3">
    <name type="scientific">Linum tenue</name>
    <dbReference type="NCBI Taxonomy" id="586396"/>
    <lineage>
        <taxon>Eukaryota</taxon>
        <taxon>Viridiplantae</taxon>
        <taxon>Streptophyta</taxon>
        <taxon>Embryophyta</taxon>
        <taxon>Tracheophyta</taxon>
        <taxon>Spermatophyta</taxon>
        <taxon>Magnoliopsida</taxon>
        <taxon>eudicotyledons</taxon>
        <taxon>Gunneridae</taxon>
        <taxon>Pentapetalae</taxon>
        <taxon>rosids</taxon>
        <taxon>fabids</taxon>
        <taxon>Malpighiales</taxon>
        <taxon>Linaceae</taxon>
        <taxon>Linum</taxon>
    </lineage>
</organism>
<dbReference type="AlphaFoldDB" id="A0AAV0ITU3"/>
<comment type="caution">
    <text evidence="2">The sequence shown here is derived from an EMBL/GenBank/DDBJ whole genome shotgun (WGS) entry which is preliminary data.</text>
</comment>
<dbReference type="Proteomes" id="UP001154282">
    <property type="component" value="Unassembled WGS sequence"/>
</dbReference>
<evidence type="ECO:0008006" key="4">
    <source>
        <dbReference type="Google" id="ProtNLM"/>
    </source>
</evidence>
<evidence type="ECO:0000256" key="1">
    <source>
        <dbReference type="SAM" id="Phobius"/>
    </source>
</evidence>
<keyword evidence="1" id="KW-0472">Membrane</keyword>
<keyword evidence="1" id="KW-1133">Transmembrane helix</keyword>
<gene>
    <name evidence="2" type="ORF">LITE_LOCUS10959</name>
</gene>
<keyword evidence="3" id="KW-1185">Reference proteome</keyword>
<reference evidence="2" key="1">
    <citation type="submission" date="2022-08" db="EMBL/GenBank/DDBJ databases">
        <authorList>
            <person name="Gutierrez-Valencia J."/>
        </authorList>
    </citation>
    <scope>NUCLEOTIDE SEQUENCE</scope>
</reference>
<feature type="transmembrane region" description="Helical" evidence="1">
    <location>
        <begin position="12"/>
        <end position="35"/>
    </location>
</feature>
<proteinExistence type="predicted"/>
<evidence type="ECO:0000313" key="2">
    <source>
        <dbReference type="EMBL" id="CAI0400897.1"/>
    </source>
</evidence>
<name>A0AAV0ITU3_9ROSI</name>
<evidence type="ECO:0000313" key="3">
    <source>
        <dbReference type="Proteomes" id="UP001154282"/>
    </source>
</evidence>
<keyword evidence="1" id="KW-0812">Transmembrane</keyword>
<accession>A0AAV0ITU3</accession>
<sequence>MVFIDIDIFGGAVTFFVVFFVTLSLVICVIFCFGFKLLVSNYHQFGEGIRVCSIVL</sequence>
<protein>
    <recommendedName>
        <fullName evidence="4">P6</fullName>
    </recommendedName>
</protein>
<dbReference type="EMBL" id="CAMGYJ010000004">
    <property type="protein sequence ID" value="CAI0400897.1"/>
    <property type="molecule type" value="Genomic_DNA"/>
</dbReference>